<dbReference type="SMART" id="SM00575">
    <property type="entry name" value="ZnF_PMZ"/>
    <property type="match status" value="1"/>
</dbReference>
<proteinExistence type="predicted"/>
<evidence type="ECO:0000259" key="1">
    <source>
        <dbReference type="SMART" id="SM00575"/>
    </source>
</evidence>
<dbReference type="AlphaFoldDB" id="A0A9R1VJA7"/>
<feature type="domain" description="Zinc finger PMZ-type" evidence="1">
    <location>
        <begin position="38"/>
        <end position="65"/>
    </location>
</feature>
<protein>
    <recommendedName>
        <fullName evidence="1">Zinc finger PMZ-type domain-containing protein</fullName>
    </recommendedName>
</protein>
<dbReference type="Proteomes" id="UP000235145">
    <property type="component" value="Unassembled WGS sequence"/>
</dbReference>
<dbReference type="EMBL" id="NBSK02000005">
    <property type="protein sequence ID" value="KAJ0206384.1"/>
    <property type="molecule type" value="Genomic_DNA"/>
</dbReference>
<evidence type="ECO:0000313" key="2">
    <source>
        <dbReference type="EMBL" id="KAJ0206384.1"/>
    </source>
</evidence>
<dbReference type="GO" id="GO:0008270">
    <property type="term" value="F:zinc ion binding"/>
    <property type="evidence" value="ECO:0007669"/>
    <property type="project" value="InterPro"/>
</dbReference>
<sequence>MVHHKRMQKSVRSCLPCRHIFIYFFYFKKTCIVDLNGHTCSCNKWHSLGIAYGHAIAVARHSNMHELVDMVQVFYHADTQTFHPVPPPSEWEILDPLMVVYCQCNFNSL</sequence>
<gene>
    <name evidence="2" type="ORF">LSAT_V11C500274620</name>
</gene>
<accession>A0A9R1VJA7</accession>
<dbReference type="InterPro" id="IPR006564">
    <property type="entry name" value="Znf_PMZ"/>
</dbReference>
<organism evidence="2 3">
    <name type="scientific">Lactuca sativa</name>
    <name type="common">Garden lettuce</name>
    <dbReference type="NCBI Taxonomy" id="4236"/>
    <lineage>
        <taxon>Eukaryota</taxon>
        <taxon>Viridiplantae</taxon>
        <taxon>Streptophyta</taxon>
        <taxon>Embryophyta</taxon>
        <taxon>Tracheophyta</taxon>
        <taxon>Spermatophyta</taxon>
        <taxon>Magnoliopsida</taxon>
        <taxon>eudicotyledons</taxon>
        <taxon>Gunneridae</taxon>
        <taxon>Pentapetalae</taxon>
        <taxon>asterids</taxon>
        <taxon>campanulids</taxon>
        <taxon>Asterales</taxon>
        <taxon>Asteraceae</taxon>
        <taxon>Cichorioideae</taxon>
        <taxon>Cichorieae</taxon>
        <taxon>Lactucinae</taxon>
        <taxon>Lactuca</taxon>
    </lineage>
</organism>
<evidence type="ECO:0000313" key="3">
    <source>
        <dbReference type="Proteomes" id="UP000235145"/>
    </source>
</evidence>
<name>A0A9R1VJA7_LACSA</name>
<reference evidence="2 3" key="1">
    <citation type="journal article" date="2017" name="Nat. Commun.">
        <title>Genome assembly with in vitro proximity ligation data and whole-genome triplication in lettuce.</title>
        <authorList>
            <person name="Reyes-Chin-Wo S."/>
            <person name="Wang Z."/>
            <person name="Yang X."/>
            <person name="Kozik A."/>
            <person name="Arikit S."/>
            <person name="Song C."/>
            <person name="Xia L."/>
            <person name="Froenicke L."/>
            <person name="Lavelle D.O."/>
            <person name="Truco M.J."/>
            <person name="Xia R."/>
            <person name="Zhu S."/>
            <person name="Xu C."/>
            <person name="Xu H."/>
            <person name="Xu X."/>
            <person name="Cox K."/>
            <person name="Korf I."/>
            <person name="Meyers B.C."/>
            <person name="Michelmore R.W."/>
        </authorList>
    </citation>
    <scope>NUCLEOTIDE SEQUENCE [LARGE SCALE GENOMIC DNA]</scope>
    <source>
        <strain evidence="3">cv. Salinas</strain>
        <tissue evidence="2">Seedlings</tissue>
    </source>
</reference>
<keyword evidence="3" id="KW-1185">Reference proteome</keyword>
<comment type="caution">
    <text evidence="2">The sequence shown here is derived from an EMBL/GenBank/DDBJ whole genome shotgun (WGS) entry which is preliminary data.</text>
</comment>